<evidence type="ECO:0000256" key="2">
    <source>
        <dbReference type="ARBA" id="ARBA00023043"/>
    </source>
</evidence>
<dbReference type="PANTHER" id="PTHR24171:SF9">
    <property type="entry name" value="ANKYRIN REPEAT DOMAIN-CONTAINING PROTEIN 39"/>
    <property type="match status" value="1"/>
</dbReference>
<dbReference type="PROSITE" id="PS50297">
    <property type="entry name" value="ANK_REP_REGION"/>
    <property type="match status" value="1"/>
</dbReference>
<keyword evidence="5" id="KW-1185">Reference proteome</keyword>
<evidence type="ECO:0000313" key="6">
    <source>
        <dbReference type="RefSeq" id="XP_019632033.1"/>
    </source>
</evidence>
<dbReference type="RefSeq" id="XP_019632033.1">
    <property type="nucleotide sequence ID" value="XM_019776474.1"/>
</dbReference>
<dbReference type="InterPro" id="IPR002110">
    <property type="entry name" value="Ankyrin_rpt"/>
</dbReference>
<dbReference type="InterPro" id="IPR036770">
    <property type="entry name" value="Ankyrin_rpt-contain_sf"/>
</dbReference>
<evidence type="ECO:0000313" key="5">
    <source>
        <dbReference type="Proteomes" id="UP000515135"/>
    </source>
</evidence>
<feature type="repeat" description="ANK" evidence="3">
    <location>
        <begin position="66"/>
        <end position="98"/>
    </location>
</feature>
<dbReference type="OrthoDB" id="194358at2759"/>
<feature type="region of interest" description="Disordered" evidence="4">
    <location>
        <begin position="1"/>
        <end position="50"/>
    </location>
</feature>
<evidence type="ECO:0000256" key="3">
    <source>
        <dbReference type="PROSITE-ProRule" id="PRU00023"/>
    </source>
</evidence>
<dbReference type="SMART" id="SM00248">
    <property type="entry name" value="ANK"/>
    <property type="match status" value="2"/>
</dbReference>
<keyword evidence="1" id="KW-0677">Repeat</keyword>
<proteinExistence type="predicted"/>
<accession>A0A6P4Z5Y3</accession>
<dbReference type="Proteomes" id="UP000515135">
    <property type="component" value="Unplaced"/>
</dbReference>
<feature type="compositionally biased region" description="Acidic residues" evidence="4">
    <location>
        <begin position="8"/>
        <end position="34"/>
    </location>
</feature>
<organism evidence="5 6">
    <name type="scientific">Branchiostoma belcheri</name>
    <name type="common">Amphioxus</name>
    <dbReference type="NCBI Taxonomy" id="7741"/>
    <lineage>
        <taxon>Eukaryota</taxon>
        <taxon>Metazoa</taxon>
        <taxon>Chordata</taxon>
        <taxon>Cephalochordata</taxon>
        <taxon>Leptocardii</taxon>
        <taxon>Amphioxiformes</taxon>
        <taxon>Branchiostomatidae</taxon>
        <taxon>Branchiostoma</taxon>
    </lineage>
</organism>
<dbReference type="SUPFAM" id="SSF48403">
    <property type="entry name" value="Ankyrin repeat"/>
    <property type="match status" value="1"/>
</dbReference>
<dbReference type="PANTHER" id="PTHR24171">
    <property type="entry name" value="ANKYRIN REPEAT DOMAIN-CONTAINING PROTEIN 39-RELATED"/>
    <property type="match status" value="1"/>
</dbReference>
<feature type="compositionally biased region" description="Basic and acidic residues" evidence="4">
    <location>
        <begin position="35"/>
        <end position="50"/>
    </location>
</feature>
<dbReference type="GeneID" id="109475710"/>
<gene>
    <name evidence="6" type="primary">LOC109475710</name>
</gene>
<dbReference type="KEGG" id="bbel:109475710"/>
<dbReference type="PROSITE" id="PS50088">
    <property type="entry name" value="ANK_REPEAT"/>
    <property type="match status" value="1"/>
</dbReference>
<keyword evidence="2 3" id="KW-0040">ANK repeat</keyword>
<evidence type="ECO:0000256" key="4">
    <source>
        <dbReference type="SAM" id="MobiDB-lite"/>
    </source>
</evidence>
<protein>
    <submittedName>
        <fullName evidence="6">Ankyrin repeat domain-containing protein 49-like</fullName>
    </submittedName>
</protein>
<dbReference type="AlphaFoldDB" id="A0A6P4Z5Y3"/>
<dbReference type="Pfam" id="PF12796">
    <property type="entry name" value="Ank_2"/>
    <property type="match status" value="1"/>
</dbReference>
<dbReference type="Gene3D" id="1.25.40.20">
    <property type="entry name" value="Ankyrin repeat-containing domain"/>
    <property type="match status" value="1"/>
</dbReference>
<evidence type="ECO:0000256" key="1">
    <source>
        <dbReference type="ARBA" id="ARBA00022737"/>
    </source>
</evidence>
<name>A0A6P4Z5Y3_BRABE</name>
<sequence length="132" mass="14254">MDGREQETMEEDEESGSEEAGSEVSSSEDEDEDEKALRKAAEEGNTDRVKQLLAEGVNPNAAAGISQMTPLHRAAGSGHHETVSALLTAGADVNARDDEVGRLTAVTQKHFISLMGFDIYLQLYSSLLGKFR</sequence>
<reference evidence="6" key="1">
    <citation type="submission" date="2025-08" db="UniProtKB">
        <authorList>
            <consortium name="RefSeq"/>
        </authorList>
    </citation>
    <scope>IDENTIFICATION</scope>
    <source>
        <tissue evidence="6">Gonad</tissue>
    </source>
</reference>